<evidence type="ECO:0000259" key="3">
    <source>
        <dbReference type="Pfam" id="PF16537"/>
    </source>
</evidence>
<protein>
    <submittedName>
        <fullName evidence="4">General secretion pathway protein GspB</fullName>
    </submittedName>
</protein>
<keyword evidence="2" id="KW-0812">Transmembrane</keyword>
<evidence type="ECO:0000256" key="2">
    <source>
        <dbReference type="SAM" id="Phobius"/>
    </source>
</evidence>
<comment type="caution">
    <text evidence="4">The sequence shown here is derived from an EMBL/GenBank/DDBJ whole genome shotgun (WGS) entry which is preliminary data.</text>
</comment>
<dbReference type="EMBL" id="JAESVD010000002">
    <property type="protein sequence ID" value="MBL4912243.1"/>
    <property type="molecule type" value="Genomic_DNA"/>
</dbReference>
<proteinExistence type="predicted"/>
<feature type="transmembrane region" description="Helical" evidence="2">
    <location>
        <begin position="39"/>
        <end position="60"/>
    </location>
</feature>
<dbReference type="Pfam" id="PF16537">
    <property type="entry name" value="T2SSB"/>
    <property type="match status" value="1"/>
</dbReference>
<keyword evidence="1" id="KW-0175">Coiled coil</keyword>
<keyword evidence="2" id="KW-1133">Transmembrane helix</keyword>
<evidence type="ECO:0000256" key="1">
    <source>
        <dbReference type="SAM" id="Coils"/>
    </source>
</evidence>
<evidence type="ECO:0000313" key="4">
    <source>
        <dbReference type="EMBL" id="MBL4912243.1"/>
    </source>
</evidence>
<organism evidence="4 5">
    <name type="scientific">Shewanella schlegeliana</name>
    <dbReference type="NCBI Taxonomy" id="190308"/>
    <lineage>
        <taxon>Bacteria</taxon>
        <taxon>Pseudomonadati</taxon>
        <taxon>Pseudomonadota</taxon>
        <taxon>Gammaproteobacteria</taxon>
        <taxon>Alteromonadales</taxon>
        <taxon>Shewanellaceae</taxon>
        <taxon>Shewanella</taxon>
    </lineage>
</organism>
<evidence type="ECO:0000313" key="5">
    <source>
        <dbReference type="Proteomes" id="UP000604898"/>
    </source>
</evidence>
<keyword evidence="5" id="KW-1185">Reference proteome</keyword>
<dbReference type="RefSeq" id="WP_202720486.1">
    <property type="nucleotide sequence ID" value="NZ_BPEX01000001.1"/>
</dbReference>
<dbReference type="InterPro" id="IPR032389">
    <property type="entry name" value="GspB_C"/>
</dbReference>
<reference evidence="4 5" key="1">
    <citation type="submission" date="2021-01" db="EMBL/GenBank/DDBJ databases">
        <title>Genome sequence of Shewanella schlegeliana JCM 11561.</title>
        <authorList>
            <person name="Zhang H."/>
            <person name="Li C."/>
        </authorList>
    </citation>
    <scope>NUCLEOTIDE SEQUENCE [LARGE SCALE GENOMIC DNA]</scope>
    <source>
        <strain evidence="4 5">JCM 11561</strain>
    </source>
</reference>
<feature type="coiled-coil region" evidence="1">
    <location>
        <begin position="205"/>
        <end position="232"/>
    </location>
</feature>
<feature type="domain" description="Type II secretion system protein GspB C-terminal" evidence="3">
    <location>
        <begin position="291"/>
        <end position="350"/>
    </location>
</feature>
<dbReference type="Proteomes" id="UP000604898">
    <property type="component" value="Unassembled WGS sequence"/>
</dbReference>
<name>A0ABS1SUM8_9GAMM</name>
<keyword evidence="2" id="KW-0472">Membrane</keyword>
<sequence>MSILLDAVTRDKQQSQGITHDVVLTPRAQYKAQQESGKGLKLVAIFISLLLLMILAAWLLSKALYPESPAIQGFGDTMSVNSNSNPALTQQELAKQVSTQQVSPNVADSEFTSEPIAESTQEIRLAGKVALPIAQPMTVTQVAMVPTSVSPTNSAAAEEPNDLMAALLKAQQSVENNNESTSNLVPNKSIATSDSEPIILGANSNQRGDELLESLKEQVQDAANDVGLKTAEPAANNNLLAAFEAALKDVERDNAVATPVTEPKLDPIPVTPKSDDIPKYGQLPAGLQLQVPEFNINAHVYSSAPDNRWLNVDGAELQEGDSIQGKLTIVEIRPRDVVLAIQGTEFKVPAI</sequence>
<gene>
    <name evidence="4" type="ORF">JMA39_03720</name>
</gene>
<accession>A0ABS1SUM8</accession>